<protein>
    <submittedName>
        <fullName evidence="1">Uncharacterized protein</fullName>
    </submittedName>
</protein>
<organism evidence="1 2">
    <name type="scientific">Methylobacterium gossipiicola</name>
    <dbReference type="NCBI Taxonomy" id="582675"/>
    <lineage>
        <taxon>Bacteria</taxon>
        <taxon>Pseudomonadati</taxon>
        <taxon>Pseudomonadota</taxon>
        <taxon>Alphaproteobacteria</taxon>
        <taxon>Hyphomicrobiales</taxon>
        <taxon>Methylobacteriaceae</taxon>
        <taxon>Methylobacterium</taxon>
    </lineage>
</organism>
<dbReference type="EMBL" id="FOPM01000003">
    <property type="protein sequence ID" value="SFG42202.1"/>
    <property type="molecule type" value="Genomic_DNA"/>
</dbReference>
<reference evidence="2" key="1">
    <citation type="submission" date="2016-10" db="EMBL/GenBank/DDBJ databases">
        <authorList>
            <person name="Varghese N."/>
            <person name="Submissions S."/>
        </authorList>
    </citation>
    <scope>NUCLEOTIDE SEQUENCE [LARGE SCALE GENOMIC DNA]</scope>
    <source>
        <strain evidence="2">Gh-105</strain>
    </source>
</reference>
<name>A0A1I2RNW0_9HYPH</name>
<dbReference type="STRING" id="582675.SAMN05192565_10338"/>
<dbReference type="RefSeq" id="WP_143103671.1">
    <property type="nucleotide sequence ID" value="NZ_FOPM01000003.1"/>
</dbReference>
<gene>
    <name evidence="1" type="ORF">SAMN05192565_10338</name>
</gene>
<evidence type="ECO:0000313" key="1">
    <source>
        <dbReference type="EMBL" id="SFG42202.1"/>
    </source>
</evidence>
<keyword evidence="2" id="KW-1185">Reference proteome</keyword>
<dbReference type="AlphaFoldDB" id="A0A1I2RNW0"/>
<dbReference type="Proteomes" id="UP000199229">
    <property type="component" value="Unassembled WGS sequence"/>
</dbReference>
<accession>A0A1I2RNW0</accession>
<dbReference type="OrthoDB" id="7997324at2"/>
<proteinExistence type="predicted"/>
<evidence type="ECO:0000313" key="2">
    <source>
        <dbReference type="Proteomes" id="UP000199229"/>
    </source>
</evidence>
<sequence>MTQTPERNTAGQLFTVTEGLFVACYPLSTALPIPLGVAGGDLLTWAFCGLGRGGQTPAVLLVFTAAGPPDRLGVATHFHELDVAFSPPAPVATLDPAAWTALCPAILGALRPATLDTLAGLLPHLGGALSGLAEPHEGPVGPVLAVTGEAEANLTGAGVPDYLLLRAGGLWRGCHVVRAHRTFGAEPRTRLDLTRVWGEPARSPTDAALLVRSGDIAAARVAP</sequence>